<gene>
    <name evidence="1" type="ORF">DWY99_08350</name>
</gene>
<accession>A0A412AWP0</accession>
<protein>
    <submittedName>
        <fullName evidence="1">Uncharacterized protein</fullName>
    </submittedName>
</protein>
<dbReference type="Proteomes" id="UP000284751">
    <property type="component" value="Unassembled WGS sequence"/>
</dbReference>
<evidence type="ECO:0000313" key="2">
    <source>
        <dbReference type="Proteomes" id="UP000284751"/>
    </source>
</evidence>
<sequence>MSRYRELLRKIAELEKKAGSGDPRIKWTDRDGNKRLSSFKVFAGLMEQCPISMENGPLSKEDCPILEMDTSQLVSFPEAQQMFLSNQLVWLGFPIMEFVTLEDGRQVWRLKSGLVTLK</sequence>
<name>A0A412AWP0_9FIRM</name>
<evidence type="ECO:0000313" key="1">
    <source>
        <dbReference type="EMBL" id="RGQ40195.1"/>
    </source>
</evidence>
<organism evidence="1 2">
    <name type="scientific">[Clostridium] leptum</name>
    <dbReference type="NCBI Taxonomy" id="1535"/>
    <lineage>
        <taxon>Bacteria</taxon>
        <taxon>Bacillati</taxon>
        <taxon>Bacillota</taxon>
        <taxon>Clostridia</taxon>
        <taxon>Eubacteriales</taxon>
        <taxon>Oscillospiraceae</taxon>
        <taxon>Oscillospiraceae incertae sedis</taxon>
    </lineage>
</organism>
<comment type="caution">
    <text evidence="1">The sequence shown here is derived from an EMBL/GenBank/DDBJ whole genome shotgun (WGS) entry which is preliminary data.</text>
</comment>
<dbReference type="AlphaFoldDB" id="A0A412AWP0"/>
<dbReference type="EMBL" id="QRTC01000030">
    <property type="protein sequence ID" value="RGQ40195.1"/>
    <property type="molecule type" value="Genomic_DNA"/>
</dbReference>
<reference evidence="1 2" key="1">
    <citation type="submission" date="2018-08" db="EMBL/GenBank/DDBJ databases">
        <title>A genome reference for cultivated species of the human gut microbiota.</title>
        <authorList>
            <person name="Zou Y."/>
            <person name="Xue W."/>
            <person name="Luo G."/>
        </authorList>
    </citation>
    <scope>NUCLEOTIDE SEQUENCE [LARGE SCALE GENOMIC DNA]</scope>
    <source>
        <strain evidence="1 2">AF28-26</strain>
    </source>
</reference>
<proteinExistence type="predicted"/>